<reference evidence="3 4" key="1">
    <citation type="journal article" date="2013" name="ISME J.">
        <title>A metabolic model for members of the genus Tetrasphaera involved in enhanced biological phosphorus removal.</title>
        <authorList>
            <person name="Kristiansen R."/>
            <person name="Nguyen H.T.T."/>
            <person name="Saunders A.M."/>
            <person name="Nielsen J.L."/>
            <person name="Wimmer R."/>
            <person name="Le V.Q."/>
            <person name="McIlroy S.J."/>
            <person name="Petrovski S."/>
            <person name="Seviour R.J."/>
            <person name="Calteau A."/>
            <person name="Nielsen K.L."/>
            <person name="Nielsen P.H."/>
        </authorList>
    </citation>
    <scope>NUCLEOTIDE SEQUENCE [LARGE SCALE GENOMIC DNA]</scope>
    <source>
        <strain evidence="3 4">T1-X7</strain>
    </source>
</reference>
<sequence>MTASPHHSVLRVGDGTLTSGDVERVARGEARVVLAPDVLDRVGRWAVRAAEYAGNRPIYGRSTGVGANRGVPVTPDAGHALRLLRSHATSAGPLRSPERVRAMLLVRLAQLAAGGNGIDPAVVQALVALLDADALPPVREWVGIGTGDLSALATTALVLTGEVPASRPVPMTVTFGPGDALAFLSSNAAALGDAALAVAALRRLAAASLVTGSLTLAAVRGNREAFAPAVAVATPFPGAATVCRTVRTLTDPSRDPGPRGADEPARPQGAESREVAGPRDDPRGVGGPARIQDPFGLRTMPQVHGALLDALDRAEAVVTAMATAPSENPALSPEHGVAHHGAFHAAYLGQALDALRLAVAEAAATTLSRVTMLAEPELTGDEPFLADGTPGASGTMVVEYVAAAVVGDLRASADPAGRHTVTVSRGLEDGASQASLAARETLGVVEPLRVLLGCELLTAARALGPLGPAATLPPALEPVLEAVAEAVPRLGDRADRDLTTDLEEAVRLVDGLPALAGASLG</sequence>
<dbReference type="InterPro" id="IPR008948">
    <property type="entry name" value="L-Aspartase-like"/>
</dbReference>
<dbReference type="STRING" id="1194083.BN12_70051"/>
<evidence type="ECO:0000256" key="1">
    <source>
        <dbReference type="ARBA" id="ARBA00023239"/>
    </source>
</evidence>
<evidence type="ECO:0000313" key="3">
    <source>
        <dbReference type="EMBL" id="CCH80035.1"/>
    </source>
</evidence>
<proteinExistence type="predicted"/>
<evidence type="ECO:0000256" key="2">
    <source>
        <dbReference type="SAM" id="MobiDB-lite"/>
    </source>
</evidence>
<organism evidence="3 4">
    <name type="scientific">Nostocoides japonicum T1-X7</name>
    <dbReference type="NCBI Taxonomy" id="1194083"/>
    <lineage>
        <taxon>Bacteria</taxon>
        <taxon>Bacillati</taxon>
        <taxon>Actinomycetota</taxon>
        <taxon>Actinomycetes</taxon>
        <taxon>Micrococcales</taxon>
        <taxon>Intrasporangiaceae</taxon>
        <taxon>Nostocoides</taxon>
    </lineage>
</organism>
<dbReference type="AlphaFoldDB" id="A0A077M7J6"/>
<dbReference type="Proteomes" id="UP000035721">
    <property type="component" value="Unassembled WGS sequence"/>
</dbReference>
<name>A0A077M7J6_9MICO</name>
<dbReference type="SUPFAM" id="SSF48557">
    <property type="entry name" value="L-aspartase-like"/>
    <property type="match status" value="1"/>
</dbReference>
<dbReference type="RefSeq" id="WP_083454343.1">
    <property type="nucleotide sequence ID" value="NZ_HF570958.1"/>
</dbReference>
<gene>
    <name evidence="3" type="ORF">BN12_70051</name>
</gene>
<evidence type="ECO:0000313" key="4">
    <source>
        <dbReference type="Proteomes" id="UP000035721"/>
    </source>
</evidence>
<comment type="caution">
    <text evidence="3">The sequence shown here is derived from an EMBL/GenBank/DDBJ whole genome shotgun (WGS) entry which is preliminary data.</text>
</comment>
<keyword evidence="4" id="KW-1185">Reference proteome</keyword>
<feature type="compositionally biased region" description="Basic and acidic residues" evidence="2">
    <location>
        <begin position="252"/>
        <end position="283"/>
    </location>
</feature>
<feature type="region of interest" description="Disordered" evidence="2">
    <location>
        <begin position="248"/>
        <end position="295"/>
    </location>
</feature>
<dbReference type="Gene3D" id="1.20.200.10">
    <property type="entry name" value="Fumarase/aspartase (Central domain)"/>
    <property type="match status" value="1"/>
</dbReference>
<dbReference type="InterPro" id="IPR001106">
    <property type="entry name" value="Aromatic_Lyase"/>
</dbReference>
<protein>
    <submittedName>
        <fullName evidence="3">Histidine ammonia-lyase</fullName>
    </submittedName>
</protein>
<accession>A0A077M7J6</accession>
<dbReference type="PANTHER" id="PTHR10362">
    <property type="entry name" value="HISTIDINE AMMONIA-LYASE"/>
    <property type="match status" value="1"/>
</dbReference>
<keyword evidence="1 3" id="KW-0456">Lyase</keyword>
<dbReference type="GO" id="GO:0016841">
    <property type="term" value="F:ammonia-lyase activity"/>
    <property type="evidence" value="ECO:0007669"/>
    <property type="project" value="UniProtKB-ARBA"/>
</dbReference>
<dbReference type="EMBL" id="CAJB01000403">
    <property type="protein sequence ID" value="CCH80035.1"/>
    <property type="molecule type" value="Genomic_DNA"/>
</dbReference>
<dbReference type="Pfam" id="PF00221">
    <property type="entry name" value="Lyase_aromatic"/>
    <property type="match status" value="1"/>
</dbReference>